<keyword evidence="1 5" id="KW-1277">Toxin-antitoxin system</keyword>
<comment type="similarity">
    <text evidence="5">Belongs to the PINc/VapC protein family.</text>
</comment>
<feature type="domain" description="PIN" evidence="6">
    <location>
        <begin position="4"/>
        <end position="119"/>
    </location>
</feature>
<dbReference type="EMBL" id="JAZIBG010000024">
    <property type="protein sequence ID" value="MEF7614330.1"/>
    <property type="molecule type" value="Genomic_DNA"/>
</dbReference>
<sequence>MSTFFDSNVLVCALDASEGAKHTIADALIAQHISDRSLVISTQVLQETFSVLTRKKRLPADQVLDTLDVFRREKVVPADVASVLRALALCSRHQLSVWDALIVQAALDARCSTLLTEDLQLGMRFGALEVVNPFELAAHEPATAYAAKAPAPRRKR</sequence>
<evidence type="ECO:0000313" key="7">
    <source>
        <dbReference type="EMBL" id="MEF7614330.1"/>
    </source>
</evidence>
<reference evidence="7 8" key="1">
    <citation type="submission" date="2024-02" db="EMBL/GenBank/DDBJ databases">
        <title>Genome sequence of Aquincola sp. MAHUQ-54.</title>
        <authorList>
            <person name="Huq M.A."/>
        </authorList>
    </citation>
    <scope>NUCLEOTIDE SEQUENCE [LARGE SCALE GENOMIC DNA]</scope>
    <source>
        <strain evidence="7 8">MAHUQ-54</strain>
    </source>
</reference>
<name>A0AAW9QH22_9BURK</name>
<feature type="binding site" evidence="5">
    <location>
        <position position="99"/>
    </location>
    <ligand>
        <name>Mg(2+)</name>
        <dbReference type="ChEBI" id="CHEBI:18420"/>
    </ligand>
</feature>
<keyword evidence="3 5" id="KW-0479">Metal-binding</keyword>
<dbReference type="AlphaFoldDB" id="A0AAW9QH22"/>
<evidence type="ECO:0000256" key="4">
    <source>
        <dbReference type="ARBA" id="ARBA00022801"/>
    </source>
</evidence>
<keyword evidence="8" id="KW-1185">Reference proteome</keyword>
<dbReference type="CDD" id="cd18692">
    <property type="entry name" value="PIN_VapC-like"/>
    <property type="match status" value="1"/>
</dbReference>
<dbReference type="Gene3D" id="3.40.50.1010">
    <property type="entry name" value="5'-nuclease"/>
    <property type="match status" value="1"/>
</dbReference>
<evidence type="ECO:0000259" key="6">
    <source>
        <dbReference type="Pfam" id="PF01850"/>
    </source>
</evidence>
<evidence type="ECO:0000256" key="5">
    <source>
        <dbReference type="HAMAP-Rule" id="MF_00265"/>
    </source>
</evidence>
<dbReference type="InterPro" id="IPR029060">
    <property type="entry name" value="PIN-like_dom_sf"/>
</dbReference>
<gene>
    <name evidence="5" type="primary">vapC</name>
    <name evidence="7" type="ORF">V4F39_10455</name>
</gene>
<dbReference type="GO" id="GO:0004540">
    <property type="term" value="F:RNA nuclease activity"/>
    <property type="evidence" value="ECO:0007669"/>
    <property type="project" value="InterPro"/>
</dbReference>
<dbReference type="Pfam" id="PF01850">
    <property type="entry name" value="PIN"/>
    <property type="match status" value="1"/>
</dbReference>
<dbReference type="GO" id="GO:0090729">
    <property type="term" value="F:toxin activity"/>
    <property type="evidence" value="ECO:0007669"/>
    <property type="project" value="UniProtKB-KW"/>
</dbReference>
<evidence type="ECO:0000256" key="2">
    <source>
        <dbReference type="ARBA" id="ARBA00022722"/>
    </source>
</evidence>
<dbReference type="InterPro" id="IPR022907">
    <property type="entry name" value="VapC_family"/>
</dbReference>
<dbReference type="RefSeq" id="WP_332289301.1">
    <property type="nucleotide sequence ID" value="NZ_JAZIBG010000024.1"/>
</dbReference>
<dbReference type="Proteomes" id="UP001336250">
    <property type="component" value="Unassembled WGS sequence"/>
</dbReference>
<keyword evidence="4 5" id="KW-0378">Hydrolase</keyword>
<dbReference type="HAMAP" id="MF_00265">
    <property type="entry name" value="VapC_Nob1"/>
    <property type="match status" value="1"/>
</dbReference>
<proteinExistence type="inferred from homology"/>
<evidence type="ECO:0000313" key="8">
    <source>
        <dbReference type="Proteomes" id="UP001336250"/>
    </source>
</evidence>
<keyword evidence="5" id="KW-0800">Toxin</keyword>
<evidence type="ECO:0000256" key="3">
    <source>
        <dbReference type="ARBA" id="ARBA00022723"/>
    </source>
</evidence>
<dbReference type="EC" id="3.1.-.-" evidence="5"/>
<evidence type="ECO:0000256" key="1">
    <source>
        <dbReference type="ARBA" id="ARBA00022649"/>
    </source>
</evidence>
<feature type="binding site" evidence="5">
    <location>
        <position position="6"/>
    </location>
    <ligand>
        <name>Mg(2+)</name>
        <dbReference type="ChEBI" id="CHEBI:18420"/>
    </ligand>
</feature>
<dbReference type="GO" id="GO:0016787">
    <property type="term" value="F:hydrolase activity"/>
    <property type="evidence" value="ECO:0007669"/>
    <property type="project" value="UniProtKB-KW"/>
</dbReference>
<organism evidence="7 8">
    <name type="scientific">Aquincola agrisoli</name>
    <dbReference type="NCBI Taxonomy" id="3119538"/>
    <lineage>
        <taxon>Bacteria</taxon>
        <taxon>Pseudomonadati</taxon>
        <taxon>Pseudomonadota</taxon>
        <taxon>Betaproteobacteria</taxon>
        <taxon>Burkholderiales</taxon>
        <taxon>Sphaerotilaceae</taxon>
        <taxon>Aquincola</taxon>
    </lineage>
</organism>
<protein>
    <recommendedName>
        <fullName evidence="5">Ribonuclease VapC</fullName>
        <shortName evidence="5">RNase VapC</shortName>
        <ecNumber evidence="5">3.1.-.-</ecNumber>
    </recommendedName>
    <alternativeName>
        <fullName evidence="5">Toxin VapC</fullName>
    </alternativeName>
</protein>
<dbReference type="InterPro" id="IPR002716">
    <property type="entry name" value="PIN_dom"/>
</dbReference>
<keyword evidence="5" id="KW-0460">Magnesium</keyword>
<accession>A0AAW9QH22</accession>
<comment type="function">
    <text evidence="5">Toxic component of a toxin-antitoxin (TA) system. An RNase.</text>
</comment>
<comment type="cofactor">
    <cofactor evidence="5">
        <name>Mg(2+)</name>
        <dbReference type="ChEBI" id="CHEBI:18420"/>
    </cofactor>
</comment>
<dbReference type="GO" id="GO:0000287">
    <property type="term" value="F:magnesium ion binding"/>
    <property type="evidence" value="ECO:0007669"/>
    <property type="project" value="UniProtKB-UniRule"/>
</dbReference>
<keyword evidence="2 5" id="KW-0540">Nuclease</keyword>
<comment type="caution">
    <text evidence="7">The sequence shown here is derived from an EMBL/GenBank/DDBJ whole genome shotgun (WGS) entry which is preliminary data.</text>
</comment>
<dbReference type="SUPFAM" id="SSF88723">
    <property type="entry name" value="PIN domain-like"/>
    <property type="match status" value="1"/>
</dbReference>